<gene>
    <name evidence="3" type="ORF">AUL39_06875</name>
</gene>
<dbReference type="Pfam" id="PF14501">
    <property type="entry name" value="HATPase_c_5"/>
    <property type="match status" value="1"/>
</dbReference>
<dbReference type="CDD" id="cd16935">
    <property type="entry name" value="HATPase_AgrC-ComD-like"/>
    <property type="match status" value="1"/>
</dbReference>
<feature type="transmembrane region" description="Helical" evidence="1">
    <location>
        <begin position="166"/>
        <end position="184"/>
    </location>
</feature>
<dbReference type="AlphaFoldDB" id="A0A100YVX8"/>
<feature type="transmembrane region" description="Helical" evidence="1">
    <location>
        <begin position="135"/>
        <end position="154"/>
    </location>
</feature>
<feature type="domain" description="Sensor histidine kinase NatK-like C-terminal" evidence="2">
    <location>
        <begin position="329"/>
        <end position="433"/>
    </location>
</feature>
<comment type="caution">
    <text evidence="3">The sequence shown here is derived from an EMBL/GenBank/DDBJ whole genome shotgun (WGS) entry which is preliminary data.</text>
</comment>
<dbReference type="InterPro" id="IPR032834">
    <property type="entry name" value="NatK-like_C"/>
</dbReference>
<name>A0A100YVX8_TRASO</name>
<accession>A0A100YVX8</accession>
<feature type="transmembrane region" description="Helical" evidence="1">
    <location>
        <begin position="69"/>
        <end position="91"/>
    </location>
</feature>
<evidence type="ECO:0000313" key="3">
    <source>
        <dbReference type="EMBL" id="KUH58684.1"/>
    </source>
</evidence>
<dbReference type="InterPro" id="IPR036890">
    <property type="entry name" value="HATPase_C_sf"/>
</dbReference>
<evidence type="ECO:0000313" key="4">
    <source>
        <dbReference type="Proteomes" id="UP000054078"/>
    </source>
</evidence>
<dbReference type="Gene3D" id="3.30.565.10">
    <property type="entry name" value="Histidine kinase-like ATPase, C-terminal domain"/>
    <property type="match status" value="1"/>
</dbReference>
<evidence type="ECO:0000259" key="2">
    <source>
        <dbReference type="Pfam" id="PF14501"/>
    </source>
</evidence>
<keyword evidence="1" id="KW-0812">Transmembrane</keyword>
<dbReference type="OrthoDB" id="3229604at2"/>
<dbReference type="EMBL" id="LOJF01000009">
    <property type="protein sequence ID" value="KUH58684.1"/>
    <property type="molecule type" value="Genomic_DNA"/>
</dbReference>
<dbReference type="SUPFAM" id="SSF55874">
    <property type="entry name" value="ATPase domain of HSP90 chaperone/DNA topoisomerase II/histidine kinase"/>
    <property type="match status" value="1"/>
</dbReference>
<organism evidence="3 4">
    <name type="scientific">Tractidigestivibacter scatoligenes</name>
    <name type="common">Olsenella scatoligenes</name>
    <dbReference type="NCBI Taxonomy" id="1299998"/>
    <lineage>
        <taxon>Bacteria</taxon>
        <taxon>Bacillati</taxon>
        <taxon>Actinomycetota</taxon>
        <taxon>Coriobacteriia</taxon>
        <taxon>Coriobacteriales</taxon>
        <taxon>Atopobiaceae</taxon>
        <taxon>Tractidigestivibacter</taxon>
    </lineage>
</organism>
<dbReference type="Proteomes" id="UP000054078">
    <property type="component" value="Unassembled WGS sequence"/>
</dbReference>
<feature type="transmembrane region" description="Helical" evidence="1">
    <location>
        <begin position="37"/>
        <end position="57"/>
    </location>
</feature>
<feature type="transmembrane region" description="Helical" evidence="1">
    <location>
        <begin position="6"/>
        <end position="25"/>
    </location>
</feature>
<feature type="transmembrane region" description="Helical" evidence="1">
    <location>
        <begin position="98"/>
        <end position="123"/>
    </location>
</feature>
<keyword evidence="1" id="KW-0472">Membrane</keyword>
<keyword evidence="4" id="KW-1185">Reference proteome</keyword>
<sequence>MDAKLAASAVATVAQIAFAMLIFAWSLPRRSHFWARLVGLIATGVALTLVGVAVAGATGISTTVGPARVLAEFVLFSMVLVLAVPVLLVLFDTSVWVALFFATAGYTLQNLASGAEGLLVFTLGERTIPLELAETAAVTCIVYLLGYLAFALPVRRHGLADVEDHAMLVVVAAVLLVVIAFDLVNKSLPALGASTGDVVLLRVIHGISCVFMLTVEFELLYTRSLRTNVAAMERARADDAKGLEASRSNVQAINVRMHDIRHQLRDLEALDFVGADALDDLERQLSVYDAAVKTGNVALDTVLTEKGLICEREGIALGCVADGDALSFMAPADIYSLFGDAVDNAIEAVEKLNDPDKRVIDLTVRDTGGMVSAHVENYFRGDVRLANGLPLAQTRQDARGFGARHMRAVVERYGGSITTSTEGDLFRLDVIVPLPAKGVARR</sequence>
<dbReference type="STRING" id="1299998.AUL39_06875"/>
<reference evidence="3 4" key="1">
    <citation type="submission" date="2015-12" db="EMBL/GenBank/DDBJ databases">
        <title>Draft Genome Sequence of Olsenella scatoligenes SK9K4T; a Producer of 3-Methylindole- (skatole) and 4-Methylphenol- (p-cresol) Isolated from Pig Feces.</title>
        <authorList>
            <person name="Li X."/>
            <person name="Borg B."/>
            <person name="Canibe N."/>
        </authorList>
    </citation>
    <scope>NUCLEOTIDE SEQUENCE [LARGE SCALE GENOMIC DNA]</scope>
    <source>
        <strain evidence="3 4">SK9K4</strain>
    </source>
</reference>
<keyword evidence="1" id="KW-1133">Transmembrane helix</keyword>
<evidence type="ECO:0000256" key="1">
    <source>
        <dbReference type="SAM" id="Phobius"/>
    </source>
</evidence>
<protein>
    <recommendedName>
        <fullName evidence="2">Sensor histidine kinase NatK-like C-terminal domain-containing protein</fullName>
    </recommendedName>
</protein>
<proteinExistence type="predicted"/>
<dbReference type="RefSeq" id="WP_059054831.1">
    <property type="nucleotide sequence ID" value="NZ_LOJF01000009.1"/>
</dbReference>
<feature type="transmembrane region" description="Helical" evidence="1">
    <location>
        <begin position="199"/>
        <end position="221"/>
    </location>
</feature>